<keyword evidence="2" id="KW-1185">Reference proteome</keyword>
<sequence length="162" mass="17562">MDVHPVDYAIFCVLTASSLALGLYHSKRGRKKGGITVHTNSASVPEAQQEEVFLGGRSLPTWSLALSMLASGATGVGVVSMSAHQYAYGLHFLWDNVALAMTTPCIVFFVLPVLYRLKVTSVFEYIRMRFGSTVGISACIIYFFFSAGLVVLFSPQGKTALL</sequence>
<organism evidence="1 2">
    <name type="scientific">Dermacentor silvarum</name>
    <name type="common">Tick</name>
    <dbReference type="NCBI Taxonomy" id="543639"/>
    <lineage>
        <taxon>Eukaryota</taxon>
        <taxon>Metazoa</taxon>
        <taxon>Ecdysozoa</taxon>
        <taxon>Arthropoda</taxon>
        <taxon>Chelicerata</taxon>
        <taxon>Arachnida</taxon>
        <taxon>Acari</taxon>
        <taxon>Parasitiformes</taxon>
        <taxon>Ixodida</taxon>
        <taxon>Ixodoidea</taxon>
        <taxon>Ixodidae</taxon>
        <taxon>Rhipicephalinae</taxon>
        <taxon>Dermacentor</taxon>
    </lineage>
</organism>
<gene>
    <name evidence="1" type="ORF">HPB49_008405</name>
</gene>
<comment type="caution">
    <text evidence="1">The sequence shown here is derived from an EMBL/GenBank/DDBJ whole genome shotgun (WGS) entry which is preliminary data.</text>
</comment>
<evidence type="ECO:0000313" key="2">
    <source>
        <dbReference type="Proteomes" id="UP000821865"/>
    </source>
</evidence>
<dbReference type="Proteomes" id="UP000821865">
    <property type="component" value="Chromosome 10"/>
</dbReference>
<protein>
    <submittedName>
        <fullName evidence="1">Uncharacterized protein</fullName>
    </submittedName>
</protein>
<accession>A0ACB8DNS7</accession>
<name>A0ACB8DNS7_DERSI</name>
<proteinExistence type="predicted"/>
<dbReference type="EMBL" id="CM023479">
    <property type="protein sequence ID" value="KAH7974014.1"/>
    <property type="molecule type" value="Genomic_DNA"/>
</dbReference>
<reference evidence="1" key="1">
    <citation type="submission" date="2020-05" db="EMBL/GenBank/DDBJ databases">
        <title>Large-scale comparative analyses of tick genomes elucidate their genetic diversity and vector capacities.</title>
        <authorList>
            <person name="Jia N."/>
            <person name="Wang J."/>
            <person name="Shi W."/>
            <person name="Du L."/>
            <person name="Sun Y."/>
            <person name="Zhan W."/>
            <person name="Jiang J."/>
            <person name="Wang Q."/>
            <person name="Zhang B."/>
            <person name="Ji P."/>
            <person name="Sakyi L.B."/>
            <person name="Cui X."/>
            <person name="Yuan T."/>
            <person name="Jiang B."/>
            <person name="Yang W."/>
            <person name="Lam T.T.-Y."/>
            <person name="Chang Q."/>
            <person name="Ding S."/>
            <person name="Wang X."/>
            <person name="Zhu J."/>
            <person name="Ruan X."/>
            <person name="Zhao L."/>
            <person name="Wei J."/>
            <person name="Que T."/>
            <person name="Du C."/>
            <person name="Cheng J."/>
            <person name="Dai P."/>
            <person name="Han X."/>
            <person name="Huang E."/>
            <person name="Gao Y."/>
            <person name="Liu J."/>
            <person name="Shao H."/>
            <person name="Ye R."/>
            <person name="Li L."/>
            <person name="Wei W."/>
            <person name="Wang X."/>
            <person name="Wang C."/>
            <person name="Yang T."/>
            <person name="Huo Q."/>
            <person name="Li W."/>
            <person name="Guo W."/>
            <person name="Chen H."/>
            <person name="Zhou L."/>
            <person name="Ni X."/>
            <person name="Tian J."/>
            <person name="Zhou Y."/>
            <person name="Sheng Y."/>
            <person name="Liu T."/>
            <person name="Pan Y."/>
            <person name="Xia L."/>
            <person name="Li J."/>
            <person name="Zhao F."/>
            <person name="Cao W."/>
        </authorList>
    </citation>
    <scope>NUCLEOTIDE SEQUENCE</scope>
    <source>
        <strain evidence="1">Dsil-2018</strain>
    </source>
</reference>
<evidence type="ECO:0000313" key="1">
    <source>
        <dbReference type="EMBL" id="KAH7974014.1"/>
    </source>
</evidence>